<dbReference type="SUPFAM" id="SSF53383">
    <property type="entry name" value="PLP-dependent transferases"/>
    <property type="match status" value="1"/>
</dbReference>
<dbReference type="GO" id="GO:0046653">
    <property type="term" value="P:tetrahydrofolate metabolic process"/>
    <property type="evidence" value="ECO:0007669"/>
    <property type="project" value="TreeGrafter"/>
</dbReference>
<dbReference type="GO" id="GO:0032259">
    <property type="term" value="P:methylation"/>
    <property type="evidence" value="ECO:0007669"/>
    <property type="project" value="UniProtKB-KW"/>
</dbReference>
<dbReference type="GO" id="GO:0005737">
    <property type="term" value="C:cytoplasm"/>
    <property type="evidence" value="ECO:0007669"/>
    <property type="project" value="TreeGrafter"/>
</dbReference>
<dbReference type="GO" id="GO:0008168">
    <property type="term" value="F:methyltransferase activity"/>
    <property type="evidence" value="ECO:0007669"/>
    <property type="project" value="UniProtKB-KW"/>
</dbReference>
<name>A0A1H6BN59_9ACTN</name>
<reference evidence="6" key="1">
    <citation type="submission" date="2016-10" db="EMBL/GenBank/DDBJ databases">
        <authorList>
            <person name="Varghese N."/>
            <person name="Submissions S."/>
        </authorList>
    </citation>
    <scope>NUCLEOTIDE SEQUENCE [LARGE SCALE GENOMIC DNA]</scope>
    <source>
        <strain evidence="6">DSM 43163</strain>
    </source>
</reference>
<evidence type="ECO:0000256" key="2">
    <source>
        <dbReference type="ARBA" id="ARBA00006376"/>
    </source>
</evidence>
<dbReference type="InterPro" id="IPR015422">
    <property type="entry name" value="PyrdxlP-dep_Trfase_small"/>
</dbReference>
<dbReference type="OrthoDB" id="9803871at2"/>
<dbReference type="Gene3D" id="3.90.1150.10">
    <property type="entry name" value="Aspartate Aminotransferase, domain 1"/>
    <property type="match status" value="1"/>
</dbReference>
<evidence type="ECO:0000256" key="3">
    <source>
        <dbReference type="ARBA" id="ARBA00022898"/>
    </source>
</evidence>
<dbReference type="InterPro" id="IPR015421">
    <property type="entry name" value="PyrdxlP-dep_Trfase_major"/>
</dbReference>
<dbReference type="GO" id="GO:0019264">
    <property type="term" value="P:glycine biosynthetic process from serine"/>
    <property type="evidence" value="ECO:0007669"/>
    <property type="project" value="TreeGrafter"/>
</dbReference>
<comment type="cofactor">
    <cofactor evidence="1">
        <name>pyridoxal 5'-phosphate</name>
        <dbReference type="ChEBI" id="CHEBI:597326"/>
    </cofactor>
</comment>
<evidence type="ECO:0000313" key="6">
    <source>
        <dbReference type="Proteomes" id="UP000236723"/>
    </source>
</evidence>
<evidence type="ECO:0000313" key="5">
    <source>
        <dbReference type="EMBL" id="SEG62131.1"/>
    </source>
</evidence>
<dbReference type="Pfam" id="PF00464">
    <property type="entry name" value="SHMT"/>
    <property type="match status" value="1"/>
</dbReference>
<keyword evidence="6" id="KW-1185">Reference proteome</keyword>
<keyword evidence="5" id="KW-0489">Methyltransferase</keyword>
<sequence length="445" mass="46392">MEQHDGTFPEIAPWASPVARARISQVAADLGGLWADLSAGGVVDAVEAALHGHARQFDDEGIVLYAGTNVMSEAARRVAEAPVGGRPSMGWPGEKYQAGLDRLDVLEVLTPALMARLVGARFAEVRSHSATMSNLAVYTALTEPGDTIAVLPERAGGHTSHHAVGAPGVRGLRVVDLPYDVDAYDVDLGALPGFLERERPRLVVIGASLLLFPHRVAAIAEAVSAAGAVLLYDASHMAGLVAAGRFQRPLAEGADLLTFSTYKSFGGPPGGVIATDDAALAEKVSDAVFPGLTANYDAARLAPLAVTAAEILDDGGTYADRCIAVARDFAAALSEEGFTVAGQGRGFTDSHHVAVDVAALGGGRAAMARLAEAGVYLSAIGLPWQADGEPDRGLRIGTQEVVRRGLGEPELRQVAALMADLLLRDADPATIRKAIARIREEARRA</sequence>
<dbReference type="AlphaFoldDB" id="A0A1H6BN59"/>
<dbReference type="InterPro" id="IPR015424">
    <property type="entry name" value="PyrdxlP-dep_Trfase"/>
</dbReference>
<proteinExistence type="inferred from homology"/>
<comment type="similarity">
    <text evidence="2">Belongs to the SHMT family.</text>
</comment>
<evidence type="ECO:0000259" key="4">
    <source>
        <dbReference type="Pfam" id="PF00464"/>
    </source>
</evidence>
<feature type="domain" description="Serine hydroxymethyltransferase-like" evidence="4">
    <location>
        <begin position="56"/>
        <end position="417"/>
    </location>
</feature>
<dbReference type="GO" id="GO:0004372">
    <property type="term" value="F:glycine hydroxymethyltransferase activity"/>
    <property type="evidence" value="ECO:0007669"/>
    <property type="project" value="TreeGrafter"/>
</dbReference>
<keyword evidence="5" id="KW-0808">Transferase</keyword>
<dbReference type="RefSeq" id="WP_103939092.1">
    <property type="nucleotide sequence ID" value="NZ_FNVO01000007.1"/>
</dbReference>
<dbReference type="GO" id="GO:0030170">
    <property type="term" value="F:pyridoxal phosphate binding"/>
    <property type="evidence" value="ECO:0007669"/>
    <property type="project" value="TreeGrafter"/>
</dbReference>
<accession>A0A1H6BN59</accession>
<dbReference type="PANTHER" id="PTHR11680">
    <property type="entry name" value="SERINE HYDROXYMETHYLTRANSFERASE"/>
    <property type="match status" value="1"/>
</dbReference>
<dbReference type="InterPro" id="IPR039429">
    <property type="entry name" value="SHMT-like_dom"/>
</dbReference>
<dbReference type="Gene3D" id="3.40.640.10">
    <property type="entry name" value="Type I PLP-dependent aspartate aminotransferase-like (Major domain)"/>
    <property type="match status" value="1"/>
</dbReference>
<dbReference type="Proteomes" id="UP000236723">
    <property type="component" value="Unassembled WGS sequence"/>
</dbReference>
<dbReference type="PANTHER" id="PTHR11680:SF35">
    <property type="entry name" value="SERINE HYDROXYMETHYLTRANSFERASE 1"/>
    <property type="match status" value="1"/>
</dbReference>
<dbReference type="EMBL" id="FNVO01000007">
    <property type="protein sequence ID" value="SEG62131.1"/>
    <property type="molecule type" value="Genomic_DNA"/>
</dbReference>
<dbReference type="InterPro" id="IPR049943">
    <property type="entry name" value="Ser_HO-MeTrfase-like"/>
</dbReference>
<organism evidence="5 6">
    <name type="scientific">Thermomonospora echinospora</name>
    <dbReference type="NCBI Taxonomy" id="1992"/>
    <lineage>
        <taxon>Bacteria</taxon>
        <taxon>Bacillati</taxon>
        <taxon>Actinomycetota</taxon>
        <taxon>Actinomycetes</taxon>
        <taxon>Streptosporangiales</taxon>
        <taxon>Thermomonosporaceae</taxon>
        <taxon>Thermomonospora</taxon>
    </lineage>
</organism>
<keyword evidence="3" id="KW-0663">Pyridoxal phosphate</keyword>
<protein>
    <submittedName>
        <fullName evidence="5">Glycine hydroxymethyltransferase</fullName>
    </submittedName>
</protein>
<evidence type="ECO:0000256" key="1">
    <source>
        <dbReference type="ARBA" id="ARBA00001933"/>
    </source>
</evidence>
<gene>
    <name evidence="5" type="ORF">SAMN04489712_107275</name>
</gene>